<dbReference type="InterPro" id="IPR002104">
    <property type="entry name" value="Integrase_catalytic"/>
</dbReference>
<evidence type="ECO:0000313" key="3">
    <source>
        <dbReference type="EMBL" id="GCB28443.1"/>
    </source>
</evidence>
<reference evidence="3 4" key="1">
    <citation type="submission" date="2018-10" db="EMBL/GenBank/DDBJ databases">
        <title>Draft Genome Sequence of Anaerotignum sp. KCTC 15736.</title>
        <authorList>
            <person name="Choi S.H."/>
            <person name="Kim J.S."/>
            <person name="Kang S.W."/>
            <person name="Lee J.S."/>
            <person name="Park S.H."/>
        </authorList>
    </citation>
    <scope>NUCLEOTIDE SEQUENCE [LARGE SCALE GENOMIC DNA]</scope>
    <source>
        <strain evidence="3 4">KCTC 15736</strain>
    </source>
</reference>
<evidence type="ECO:0000313" key="4">
    <source>
        <dbReference type="Proteomes" id="UP000287361"/>
    </source>
</evidence>
<feature type="domain" description="Tyr recombinase" evidence="2">
    <location>
        <begin position="173"/>
        <end position="383"/>
    </location>
</feature>
<dbReference type="Proteomes" id="UP000287361">
    <property type="component" value="Unassembled WGS sequence"/>
</dbReference>
<organism evidence="3 4">
    <name type="scientific">Anaerotignum faecicola</name>
    <dbReference type="NCBI Taxonomy" id="2358141"/>
    <lineage>
        <taxon>Bacteria</taxon>
        <taxon>Bacillati</taxon>
        <taxon>Bacillota</taxon>
        <taxon>Clostridia</taxon>
        <taxon>Lachnospirales</taxon>
        <taxon>Anaerotignaceae</taxon>
        <taxon>Anaerotignum</taxon>
    </lineage>
</organism>
<keyword evidence="1" id="KW-0233">DNA recombination</keyword>
<evidence type="ECO:0000259" key="2">
    <source>
        <dbReference type="PROSITE" id="PS51898"/>
    </source>
</evidence>
<dbReference type="GO" id="GO:0015074">
    <property type="term" value="P:DNA integration"/>
    <property type="evidence" value="ECO:0007669"/>
    <property type="project" value="InterPro"/>
</dbReference>
<name>A0A401LA62_9FIRM</name>
<comment type="caution">
    <text evidence="3">The sequence shown here is derived from an EMBL/GenBank/DDBJ whole genome shotgun (WGS) entry which is preliminary data.</text>
</comment>
<dbReference type="PANTHER" id="PTHR30349">
    <property type="entry name" value="PHAGE INTEGRASE-RELATED"/>
    <property type="match status" value="1"/>
</dbReference>
<protein>
    <submittedName>
        <fullName evidence="3">Site-specific integrase</fullName>
    </submittedName>
</protein>
<dbReference type="Gene3D" id="1.10.443.10">
    <property type="entry name" value="Intergrase catalytic core"/>
    <property type="match status" value="1"/>
</dbReference>
<dbReference type="PANTHER" id="PTHR30349:SF64">
    <property type="entry name" value="PROPHAGE INTEGRASE INTD-RELATED"/>
    <property type="match status" value="1"/>
</dbReference>
<gene>
    <name evidence="3" type="ORF">KGMB03357_01040</name>
</gene>
<proteinExistence type="predicted"/>
<dbReference type="Pfam" id="PF00589">
    <property type="entry name" value="Phage_integrase"/>
    <property type="match status" value="1"/>
</dbReference>
<evidence type="ECO:0000256" key="1">
    <source>
        <dbReference type="ARBA" id="ARBA00023172"/>
    </source>
</evidence>
<dbReference type="InterPro" id="IPR013762">
    <property type="entry name" value="Integrase-like_cat_sf"/>
</dbReference>
<dbReference type="PROSITE" id="PS51898">
    <property type="entry name" value="TYR_RECOMBINASE"/>
    <property type="match status" value="1"/>
</dbReference>
<dbReference type="CDD" id="cd01189">
    <property type="entry name" value="INT_ICEBs1_C_like"/>
    <property type="match status" value="1"/>
</dbReference>
<dbReference type="GO" id="GO:0006310">
    <property type="term" value="P:DNA recombination"/>
    <property type="evidence" value="ECO:0007669"/>
    <property type="project" value="UniProtKB-KW"/>
</dbReference>
<dbReference type="SUPFAM" id="SSF56349">
    <property type="entry name" value="DNA breaking-rejoining enzymes"/>
    <property type="match status" value="1"/>
</dbReference>
<accession>A0A401LA62</accession>
<keyword evidence="4" id="KW-1185">Reference proteome</keyword>
<dbReference type="InterPro" id="IPR011010">
    <property type="entry name" value="DNA_brk_join_enz"/>
</dbReference>
<dbReference type="GO" id="GO:0003677">
    <property type="term" value="F:DNA binding"/>
    <property type="evidence" value="ECO:0007669"/>
    <property type="project" value="InterPro"/>
</dbReference>
<dbReference type="AlphaFoldDB" id="A0A401LA62"/>
<sequence>MDYQKADIHFNGKSWCHNIKLLSDDGKIKYSKRAGFQTSEEALQSAVSYEERFKEDLRKFHLKNKIDFDITLKDYLIYWYDEIYSSRVEATARMLGQYTLYYLIFPQLEKKIKLRYANTEYFNALLKRVAGICPSAGNKGREVLNIAMRDAFVAGHISSNPILETEHYPRRKPEIKILSKQQIKILLQAAEKGRWYLEILLGMFCGLRKGEILGLKFADFDLENETVSVMRQLGSNPVFKNAESLEGTYACIEKPPKTEKSYRTLKVPKIILDELEARRLRTLADKSRLKESYIDNDYISCRDNGLYHTQASMNLALNKLCDRNGLPRISVHSLRHIYATLLIEKKVPLIKISALMGHESIHTTFEIYCDVMEDGRNIQDFMNSTFLPLQNEMCERVFCND</sequence>
<dbReference type="InterPro" id="IPR050090">
    <property type="entry name" value="Tyrosine_recombinase_XerCD"/>
</dbReference>
<dbReference type="OrthoDB" id="9785687at2"/>
<dbReference type="EMBL" id="BHVZ01000001">
    <property type="protein sequence ID" value="GCB28443.1"/>
    <property type="molecule type" value="Genomic_DNA"/>
</dbReference>